<dbReference type="InterPro" id="IPR008279">
    <property type="entry name" value="PEP-util_enz_mobile_dom"/>
</dbReference>
<dbReference type="InterPro" id="IPR018274">
    <property type="entry name" value="PEP_util_AS"/>
</dbReference>
<gene>
    <name evidence="19" type="ORF">A3C24_00430</name>
</gene>
<keyword evidence="11 15" id="KW-0067">ATP-binding</keyword>
<accession>A0A1F7GUV0</accession>
<keyword evidence="7 15" id="KW-0808">Transferase</keyword>
<proteinExistence type="inferred from homology"/>
<dbReference type="InterPro" id="IPR002192">
    <property type="entry name" value="PPDK_AMP/ATP-bd"/>
</dbReference>
<evidence type="ECO:0000256" key="7">
    <source>
        <dbReference type="ARBA" id="ARBA00022679"/>
    </source>
</evidence>
<evidence type="ECO:0000256" key="11">
    <source>
        <dbReference type="ARBA" id="ARBA00022840"/>
    </source>
</evidence>
<dbReference type="NCBIfam" id="NF005057">
    <property type="entry name" value="PRK06464.1"/>
    <property type="match status" value="1"/>
</dbReference>
<dbReference type="GO" id="GO:0046872">
    <property type="term" value="F:metal ion binding"/>
    <property type="evidence" value="ECO:0007669"/>
    <property type="project" value="UniProtKB-KW"/>
</dbReference>
<dbReference type="GO" id="GO:0005524">
    <property type="term" value="F:ATP binding"/>
    <property type="evidence" value="ECO:0007669"/>
    <property type="project" value="UniProtKB-KW"/>
</dbReference>
<keyword evidence="10 15" id="KW-0418">Kinase</keyword>
<evidence type="ECO:0000256" key="14">
    <source>
        <dbReference type="ARBA" id="ARBA00047700"/>
    </source>
</evidence>
<evidence type="ECO:0000313" key="19">
    <source>
        <dbReference type="EMBL" id="OGK22641.1"/>
    </source>
</evidence>
<comment type="caution">
    <text evidence="19">The sequence shown here is derived from an EMBL/GenBank/DDBJ whole genome shotgun (WGS) entry which is preliminary data.</text>
</comment>
<dbReference type="InterPro" id="IPR013815">
    <property type="entry name" value="ATP_grasp_subdomain_1"/>
</dbReference>
<evidence type="ECO:0000259" key="16">
    <source>
        <dbReference type="Pfam" id="PF00391"/>
    </source>
</evidence>
<comment type="pathway">
    <text evidence="3 15">Carbohydrate biosynthesis; gluconeogenesis.</text>
</comment>
<dbReference type="PROSITE" id="PS00370">
    <property type="entry name" value="PEP_ENZYMES_PHOS_SITE"/>
    <property type="match status" value="1"/>
</dbReference>
<dbReference type="AlphaFoldDB" id="A0A1F7GUV0"/>
<evidence type="ECO:0000256" key="5">
    <source>
        <dbReference type="ARBA" id="ARBA00011996"/>
    </source>
</evidence>
<sequence length="763" mass="85525">MSNKHILWYKEVGKDDVERVGGKGANLGEMLNAKLPVPDGFIVTADAYFYFLEKQHLQEKIHEILKGLDHENSKQLETAGEKLRDLIKKQPIPEELKKAIGKHYEIFSKKYANGHIPFVAVRSSATAEDLPSASFAGQQETYLNVQGKKDLIDAVKKCWASLFTNRAIYYRAEQGFDHHKVGLAAVIQLMVQSEKSGVAFSSDPVTNDDSTITIEAIFGLGEYIVGGQVTPDHYEVDKHNVTIKKKEIRYQNKALIKKGTRNVEVKLLKIGNKQKLTDKEILQIAKLVKNIEKHYKKPQDVEWAIENGEVFIVQSRPITTIGQGVGNGKLNIEHPALKLEGSKEDLLISCDPASPGVATGVPKVLKSPKENYKVKPGDILVAAYTSPDYVPAMKKAAAIVTEMGGRTSHAAIVSRELGIPAVVGAAQATSLLKKEKMITVNGSRGEVFKGIPYTQKQRATLEQVASRGAKLKTKTKIYTNLAQPESADRVARMNVDGIGLLRAEFIVAHINIHPRLAIEQGKQKEYINALAKKITMFAKPFGKRPIVYRATDFRTNEYRHLKGGEKYEFHEENPMIGYRGASRYIRDTEVFSMELEALKKVRKAGHTNVWLMIPFVRIPEEIRQIKEVIKEHGLDRDKNFKLWMMVEVPSSAIMVEEFIKEGIDGISIGTNDLTMLLLGVDRDNQEIAYIYDERRSVVMWALKRVIEAGKKHGITVSICGQAPSDYPELAEKLVEWGITSLSVTPDVVDRTREMVYELEKKLT</sequence>
<dbReference type="InterPro" id="IPR036637">
    <property type="entry name" value="Phosphohistidine_dom_sf"/>
</dbReference>
<evidence type="ECO:0000256" key="15">
    <source>
        <dbReference type="PIRNR" id="PIRNR000854"/>
    </source>
</evidence>
<evidence type="ECO:0000256" key="2">
    <source>
        <dbReference type="ARBA" id="ARBA00002988"/>
    </source>
</evidence>
<evidence type="ECO:0000256" key="3">
    <source>
        <dbReference type="ARBA" id="ARBA00004742"/>
    </source>
</evidence>
<dbReference type="Gene3D" id="3.30.470.20">
    <property type="entry name" value="ATP-grasp fold, B domain"/>
    <property type="match status" value="1"/>
</dbReference>
<dbReference type="SUPFAM" id="SSF56059">
    <property type="entry name" value="Glutathione synthetase ATP-binding domain-like"/>
    <property type="match status" value="1"/>
</dbReference>
<dbReference type="UniPathway" id="UPA00138"/>
<dbReference type="Pfam" id="PF01326">
    <property type="entry name" value="PPDK_N"/>
    <property type="match status" value="1"/>
</dbReference>
<dbReference type="InterPro" id="IPR000121">
    <property type="entry name" value="PEP_util_C"/>
</dbReference>
<feature type="domain" description="PEP-utilising enzyme C-terminal" evidence="18">
    <location>
        <begin position="470"/>
        <end position="757"/>
    </location>
</feature>
<dbReference type="Gene3D" id="3.20.20.60">
    <property type="entry name" value="Phosphoenolpyruvate-binding domains"/>
    <property type="match status" value="1"/>
</dbReference>
<dbReference type="InterPro" id="IPR015813">
    <property type="entry name" value="Pyrv/PenolPyrv_kinase-like_dom"/>
</dbReference>
<evidence type="ECO:0000256" key="6">
    <source>
        <dbReference type="ARBA" id="ARBA00021623"/>
    </source>
</evidence>
<dbReference type="EC" id="2.7.9.2" evidence="5 15"/>
<reference evidence="19 20" key="1">
    <citation type="journal article" date="2016" name="Nat. Commun.">
        <title>Thousands of microbial genomes shed light on interconnected biogeochemical processes in an aquifer system.</title>
        <authorList>
            <person name="Anantharaman K."/>
            <person name="Brown C.T."/>
            <person name="Hug L.A."/>
            <person name="Sharon I."/>
            <person name="Castelle C.J."/>
            <person name="Probst A.J."/>
            <person name="Thomas B.C."/>
            <person name="Singh A."/>
            <person name="Wilkins M.J."/>
            <person name="Karaoz U."/>
            <person name="Brodie E.L."/>
            <person name="Williams K.H."/>
            <person name="Hubbard S.S."/>
            <person name="Banfield J.F."/>
        </authorList>
    </citation>
    <scope>NUCLEOTIDE SEQUENCE [LARGE SCALE GENOMIC DNA]</scope>
</reference>
<comment type="catalytic activity">
    <reaction evidence="14 15">
        <text>pyruvate + ATP + H2O = phosphoenolpyruvate + AMP + phosphate + 2 H(+)</text>
        <dbReference type="Rhea" id="RHEA:11364"/>
        <dbReference type="ChEBI" id="CHEBI:15361"/>
        <dbReference type="ChEBI" id="CHEBI:15377"/>
        <dbReference type="ChEBI" id="CHEBI:15378"/>
        <dbReference type="ChEBI" id="CHEBI:30616"/>
        <dbReference type="ChEBI" id="CHEBI:43474"/>
        <dbReference type="ChEBI" id="CHEBI:58702"/>
        <dbReference type="ChEBI" id="CHEBI:456215"/>
        <dbReference type="EC" id="2.7.9.2"/>
    </reaction>
</comment>
<dbReference type="GO" id="GO:0006094">
    <property type="term" value="P:gluconeogenesis"/>
    <property type="evidence" value="ECO:0007669"/>
    <property type="project" value="UniProtKB-UniPathway"/>
</dbReference>
<feature type="domain" description="Pyruvate phosphate dikinase AMP/ATP-binding" evidence="17">
    <location>
        <begin position="18"/>
        <end position="324"/>
    </location>
</feature>
<dbReference type="Pfam" id="PF02896">
    <property type="entry name" value="PEP-utilizers_C"/>
    <property type="match status" value="1"/>
</dbReference>
<dbReference type="PANTHER" id="PTHR43030:SF1">
    <property type="entry name" value="PHOSPHOENOLPYRUVATE SYNTHASE"/>
    <property type="match status" value="1"/>
</dbReference>
<feature type="domain" description="PEP-utilising enzyme mobile" evidence="16">
    <location>
        <begin position="375"/>
        <end position="445"/>
    </location>
</feature>
<dbReference type="InterPro" id="IPR006319">
    <property type="entry name" value="PEP_synth"/>
</dbReference>
<evidence type="ECO:0000256" key="9">
    <source>
        <dbReference type="ARBA" id="ARBA00022741"/>
    </source>
</evidence>
<comment type="function">
    <text evidence="2 15">Catalyzes the phosphorylation of pyruvate to phosphoenolpyruvate.</text>
</comment>
<dbReference type="Pfam" id="PF00391">
    <property type="entry name" value="PEP-utilizers"/>
    <property type="match status" value="1"/>
</dbReference>
<evidence type="ECO:0000259" key="17">
    <source>
        <dbReference type="Pfam" id="PF01326"/>
    </source>
</evidence>
<dbReference type="FunFam" id="3.30.1490.20:FF:000010">
    <property type="entry name" value="Phosphoenolpyruvate synthase"/>
    <property type="match status" value="1"/>
</dbReference>
<keyword evidence="19" id="KW-0670">Pyruvate</keyword>
<name>A0A1F7GUV0_9BACT</name>
<keyword evidence="9 15" id="KW-0547">Nucleotide-binding</keyword>
<dbReference type="GO" id="GO:0008986">
    <property type="term" value="F:pyruvate, water dikinase activity"/>
    <property type="evidence" value="ECO:0007669"/>
    <property type="project" value="UniProtKB-EC"/>
</dbReference>
<dbReference type="SUPFAM" id="SSF51621">
    <property type="entry name" value="Phosphoenolpyruvate/pyruvate domain"/>
    <property type="match status" value="1"/>
</dbReference>
<dbReference type="PANTHER" id="PTHR43030">
    <property type="entry name" value="PHOSPHOENOLPYRUVATE SYNTHASE"/>
    <property type="match status" value="1"/>
</dbReference>
<evidence type="ECO:0000256" key="12">
    <source>
        <dbReference type="ARBA" id="ARBA00022842"/>
    </source>
</evidence>
<dbReference type="NCBIfam" id="TIGR01418">
    <property type="entry name" value="PEP_synth"/>
    <property type="match status" value="1"/>
</dbReference>
<evidence type="ECO:0000256" key="1">
    <source>
        <dbReference type="ARBA" id="ARBA00001946"/>
    </source>
</evidence>
<evidence type="ECO:0000256" key="8">
    <source>
        <dbReference type="ARBA" id="ARBA00022723"/>
    </source>
</evidence>
<evidence type="ECO:0000259" key="18">
    <source>
        <dbReference type="Pfam" id="PF02896"/>
    </source>
</evidence>
<evidence type="ECO:0000313" key="20">
    <source>
        <dbReference type="Proteomes" id="UP000177159"/>
    </source>
</evidence>
<dbReference type="PIRSF" id="PIRSF000854">
    <property type="entry name" value="PEP_synthase"/>
    <property type="match status" value="1"/>
</dbReference>
<dbReference type="Proteomes" id="UP000177159">
    <property type="component" value="Unassembled WGS sequence"/>
</dbReference>
<evidence type="ECO:0000256" key="13">
    <source>
        <dbReference type="ARBA" id="ARBA00033470"/>
    </source>
</evidence>
<comment type="cofactor">
    <cofactor evidence="1 15">
        <name>Mg(2+)</name>
        <dbReference type="ChEBI" id="CHEBI:18420"/>
    </cofactor>
</comment>
<comment type="similarity">
    <text evidence="4 15">Belongs to the PEP-utilizing enzyme family.</text>
</comment>
<organism evidence="19 20">
    <name type="scientific">Candidatus Roizmanbacteria bacterium RIFCSPHIGHO2_02_FULL_37_24</name>
    <dbReference type="NCBI Taxonomy" id="1802037"/>
    <lineage>
        <taxon>Bacteria</taxon>
        <taxon>Candidatus Roizmaniibacteriota</taxon>
    </lineage>
</organism>
<evidence type="ECO:0000256" key="10">
    <source>
        <dbReference type="ARBA" id="ARBA00022777"/>
    </source>
</evidence>
<keyword evidence="8 15" id="KW-0479">Metal-binding</keyword>
<dbReference type="InterPro" id="IPR040442">
    <property type="entry name" value="Pyrv_kinase-like_dom_sf"/>
</dbReference>
<dbReference type="Gene3D" id="3.50.30.10">
    <property type="entry name" value="Phosphohistidine domain"/>
    <property type="match status" value="1"/>
</dbReference>
<dbReference type="EMBL" id="MFZM01000037">
    <property type="protein sequence ID" value="OGK22641.1"/>
    <property type="molecule type" value="Genomic_DNA"/>
</dbReference>
<protein>
    <recommendedName>
        <fullName evidence="6 15">Phosphoenolpyruvate synthase</fullName>
        <shortName evidence="15">PEP synthase</shortName>
        <ecNumber evidence="5 15">2.7.9.2</ecNumber>
    </recommendedName>
    <alternativeName>
        <fullName evidence="13 15">Pyruvate, water dikinase</fullName>
    </alternativeName>
</protein>
<dbReference type="SUPFAM" id="SSF52009">
    <property type="entry name" value="Phosphohistidine domain"/>
    <property type="match status" value="1"/>
</dbReference>
<evidence type="ECO:0000256" key="4">
    <source>
        <dbReference type="ARBA" id="ARBA00007837"/>
    </source>
</evidence>
<dbReference type="Gene3D" id="3.30.1490.20">
    <property type="entry name" value="ATP-grasp fold, A domain"/>
    <property type="match status" value="1"/>
</dbReference>
<keyword evidence="12 15" id="KW-0460">Magnesium</keyword>